<feature type="compositionally biased region" description="Basic and acidic residues" evidence="1">
    <location>
        <begin position="183"/>
        <end position="192"/>
    </location>
</feature>
<dbReference type="EMBL" id="LAFY01000354">
    <property type="protein sequence ID" value="KJX99350.1"/>
    <property type="molecule type" value="Genomic_DNA"/>
</dbReference>
<feature type="region of interest" description="Disordered" evidence="1">
    <location>
        <begin position="218"/>
        <end position="290"/>
    </location>
</feature>
<evidence type="ECO:0000313" key="2">
    <source>
        <dbReference type="EMBL" id="KJX99350.1"/>
    </source>
</evidence>
<feature type="compositionally biased region" description="Polar residues" evidence="1">
    <location>
        <begin position="1"/>
        <end position="15"/>
    </location>
</feature>
<comment type="caution">
    <text evidence="2">The sequence shown here is derived from an EMBL/GenBank/DDBJ whole genome shotgun (WGS) entry which is preliminary data.</text>
</comment>
<gene>
    <name evidence="2" type="ORF">TI39_contig362g00003</name>
</gene>
<dbReference type="Proteomes" id="UP000033647">
    <property type="component" value="Unassembled WGS sequence"/>
</dbReference>
<protein>
    <submittedName>
        <fullName evidence="2">Uncharacterized protein</fullName>
    </submittedName>
</protein>
<keyword evidence="3" id="KW-1185">Reference proteome</keyword>
<feature type="region of interest" description="Disordered" evidence="1">
    <location>
        <begin position="1"/>
        <end position="23"/>
    </location>
</feature>
<feature type="region of interest" description="Disordered" evidence="1">
    <location>
        <begin position="178"/>
        <end position="197"/>
    </location>
</feature>
<reference evidence="2 3" key="1">
    <citation type="submission" date="2015-03" db="EMBL/GenBank/DDBJ databases">
        <title>RNA-seq based gene annotation and comparative genomics of four Zymoseptoria species reveal species-specific pathogenicity related genes and transposable element activity.</title>
        <authorList>
            <person name="Grandaubert J."/>
            <person name="Bhattacharyya A."/>
            <person name="Stukenbrock E.H."/>
        </authorList>
    </citation>
    <scope>NUCLEOTIDE SEQUENCE [LARGE SCALE GENOMIC DNA]</scope>
    <source>
        <strain evidence="2 3">Zb18110</strain>
    </source>
</reference>
<accession>A0A0F4GT12</accession>
<evidence type="ECO:0000313" key="3">
    <source>
        <dbReference type="Proteomes" id="UP000033647"/>
    </source>
</evidence>
<dbReference type="OrthoDB" id="4232400at2759"/>
<sequence length="290" mass="32405">MASRDNQLAPTNRSARQPYVPISFPPLDDAESDFLKDSYGNEFKFLRAHGLSIYDNEKRAEGRSILKGFITAIERGRHANVDHDAPADIGNRYPNGLDQNSDLHPIDRHSFQQESCVSDHQHPHYPAISRRFYQHEPVVSEDQYPDGAELGSTLCRESGMTPHRYCHPGEFEQHFFEQGSEVPEDRCPHGSRFESPSAAAYDEGRDYAEDCESVSTSHAAGHVHTEPALSPNEGHYYDRGECDSTVDPASSESSEDPGSGCDEVFAGYSDDEDDLDEYDGEGDGDDYDYD</sequence>
<dbReference type="AlphaFoldDB" id="A0A0F4GT12"/>
<proteinExistence type="predicted"/>
<feature type="compositionally biased region" description="Acidic residues" evidence="1">
    <location>
        <begin position="269"/>
        <end position="290"/>
    </location>
</feature>
<evidence type="ECO:0000256" key="1">
    <source>
        <dbReference type="SAM" id="MobiDB-lite"/>
    </source>
</evidence>
<organism evidence="2 3">
    <name type="scientific">Zymoseptoria brevis</name>
    <dbReference type="NCBI Taxonomy" id="1047168"/>
    <lineage>
        <taxon>Eukaryota</taxon>
        <taxon>Fungi</taxon>
        <taxon>Dikarya</taxon>
        <taxon>Ascomycota</taxon>
        <taxon>Pezizomycotina</taxon>
        <taxon>Dothideomycetes</taxon>
        <taxon>Dothideomycetidae</taxon>
        <taxon>Mycosphaerellales</taxon>
        <taxon>Mycosphaerellaceae</taxon>
        <taxon>Zymoseptoria</taxon>
    </lineage>
</organism>
<name>A0A0F4GT12_9PEZI</name>